<dbReference type="Proteomes" id="UP000623129">
    <property type="component" value="Unassembled WGS sequence"/>
</dbReference>
<evidence type="ECO:0000313" key="3">
    <source>
        <dbReference type="Proteomes" id="UP000623129"/>
    </source>
</evidence>
<dbReference type="AlphaFoldDB" id="A0A833QVH5"/>
<dbReference type="PANTHER" id="PTHR22951:SF5">
    <property type="entry name" value="PHOSPHATIDYLINOSITOL-BINDING CLATHRIN ASSEMBLY PROTEIN LAP"/>
    <property type="match status" value="1"/>
</dbReference>
<organism evidence="2 3">
    <name type="scientific">Carex littledalei</name>
    <dbReference type="NCBI Taxonomy" id="544730"/>
    <lineage>
        <taxon>Eukaryota</taxon>
        <taxon>Viridiplantae</taxon>
        <taxon>Streptophyta</taxon>
        <taxon>Embryophyta</taxon>
        <taxon>Tracheophyta</taxon>
        <taxon>Spermatophyta</taxon>
        <taxon>Magnoliopsida</taxon>
        <taxon>Liliopsida</taxon>
        <taxon>Poales</taxon>
        <taxon>Cyperaceae</taxon>
        <taxon>Cyperoideae</taxon>
        <taxon>Cariceae</taxon>
        <taxon>Carex</taxon>
        <taxon>Carex subgen. Euthyceras</taxon>
    </lineage>
</organism>
<evidence type="ECO:0000256" key="1">
    <source>
        <dbReference type="SAM" id="MobiDB-lite"/>
    </source>
</evidence>
<dbReference type="GO" id="GO:0005905">
    <property type="term" value="C:clathrin-coated pit"/>
    <property type="evidence" value="ECO:0007669"/>
    <property type="project" value="TreeGrafter"/>
</dbReference>
<accession>A0A833QVH5</accession>
<protein>
    <submittedName>
        <fullName evidence="2">Putative clathrin assembly protein</fullName>
    </submittedName>
</protein>
<name>A0A833QVH5_9POAL</name>
<reference evidence="2" key="1">
    <citation type="submission" date="2020-01" db="EMBL/GenBank/DDBJ databases">
        <title>Genome sequence of Kobresia littledalei, the first chromosome-level genome in the family Cyperaceae.</title>
        <authorList>
            <person name="Qu G."/>
        </authorList>
    </citation>
    <scope>NUCLEOTIDE SEQUENCE</scope>
    <source>
        <strain evidence="2">C.B.Clarke</strain>
        <tissue evidence="2">Leaf</tissue>
    </source>
</reference>
<dbReference type="GO" id="GO:0005546">
    <property type="term" value="F:phosphatidylinositol-4,5-bisphosphate binding"/>
    <property type="evidence" value="ECO:0007669"/>
    <property type="project" value="TreeGrafter"/>
</dbReference>
<feature type="region of interest" description="Disordered" evidence="1">
    <location>
        <begin position="35"/>
        <end position="102"/>
    </location>
</feature>
<comment type="caution">
    <text evidence="2">The sequence shown here is derived from an EMBL/GenBank/DDBJ whole genome shotgun (WGS) entry which is preliminary data.</text>
</comment>
<evidence type="ECO:0000313" key="2">
    <source>
        <dbReference type="EMBL" id="KAF3325853.1"/>
    </source>
</evidence>
<dbReference type="GO" id="GO:0005545">
    <property type="term" value="F:1-phosphatidylinositol binding"/>
    <property type="evidence" value="ECO:0007669"/>
    <property type="project" value="TreeGrafter"/>
</dbReference>
<proteinExistence type="predicted"/>
<dbReference type="GO" id="GO:0048268">
    <property type="term" value="P:clathrin coat assembly"/>
    <property type="evidence" value="ECO:0007669"/>
    <property type="project" value="InterPro"/>
</dbReference>
<dbReference type="GO" id="GO:0030136">
    <property type="term" value="C:clathrin-coated vesicle"/>
    <property type="evidence" value="ECO:0007669"/>
    <property type="project" value="TreeGrafter"/>
</dbReference>
<feature type="compositionally biased region" description="Pro residues" evidence="1">
    <location>
        <begin position="93"/>
        <end position="102"/>
    </location>
</feature>
<sequence>MNMFGNKSDEWVIGSLFAANMSWSYYSNPDCQVLKDGPDETSQEYYETSATATIEEAEEKEIPPPPKAPQIKEEPPILVEDETEEPVDEPKDPPPVIQPDPPSLIGDLLGLDEINPVAAELEETNALALAIVPSGENSKPNTAGFLDRFSETSGWELALVTAESGNTRYFTESTLAGGFDKLLLDSLYEDTAMRQQMSTTNYGNDAAASNNPNDPFAMSSGIAPPTNVQMSMMMQQNMMMQSQPYQHISDNHYQAASPNPFGDPFLGLGMLPPGLPGSSLGGNASLI</sequence>
<dbReference type="OrthoDB" id="1748203at2759"/>
<gene>
    <name evidence="2" type="ORF">FCM35_KLT08933</name>
</gene>
<dbReference type="GO" id="GO:0006900">
    <property type="term" value="P:vesicle budding from membrane"/>
    <property type="evidence" value="ECO:0007669"/>
    <property type="project" value="TreeGrafter"/>
</dbReference>
<keyword evidence="3" id="KW-1185">Reference proteome</keyword>
<dbReference type="GO" id="GO:0000149">
    <property type="term" value="F:SNARE binding"/>
    <property type="evidence" value="ECO:0007669"/>
    <property type="project" value="TreeGrafter"/>
</dbReference>
<dbReference type="GO" id="GO:0072583">
    <property type="term" value="P:clathrin-dependent endocytosis"/>
    <property type="evidence" value="ECO:0007669"/>
    <property type="project" value="InterPro"/>
</dbReference>
<dbReference type="GO" id="GO:0032050">
    <property type="term" value="F:clathrin heavy chain binding"/>
    <property type="evidence" value="ECO:0007669"/>
    <property type="project" value="TreeGrafter"/>
</dbReference>
<dbReference type="InterPro" id="IPR045192">
    <property type="entry name" value="AP180-like"/>
</dbReference>
<dbReference type="PANTHER" id="PTHR22951">
    <property type="entry name" value="CLATHRIN ASSEMBLY PROTEIN"/>
    <property type="match status" value="1"/>
</dbReference>
<dbReference type="EMBL" id="SWLB01000019">
    <property type="protein sequence ID" value="KAF3325853.1"/>
    <property type="molecule type" value="Genomic_DNA"/>
</dbReference>